<name>E3ZR10_LISSE</name>
<organism evidence="1">
    <name type="scientific">Listeria seeligeri FSL N1-067</name>
    <dbReference type="NCBI Taxonomy" id="702453"/>
    <lineage>
        <taxon>Bacteria</taxon>
        <taxon>Bacillati</taxon>
        <taxon>Bacillota</taxon>
        <taxon>Bacilli</taxon>
        <taxon>Bacillales</taxon>
        <taxon>Listeriaceae</taxon>
        <taxon>Listeria</taxon>
    </lineage>
</organism>
<proteinExistence type="predicted"/>
<evidence type="ECO:0000313" key="1">
    <source>
        <dbReference type="EMBL" id="EFR99936.1"/>
    </source>
</evidence>
<dbReference type="EMBL" id="ADXJ01000717">
    <property type="protein sequence ID" value="EFR99936.1"/>
    <property type="molecule type" value="Genomic_DNA"/>
</dbReference>
<accession>E3ZR10</accession>
<protein>
    <submittedName>
        <fullName evidence="1">Uncharacterized protein</fullName>
    </submittedName>
</protein>
<feature type="non-terminal residue" evidence="1">
    <location>
        <position position="1"/>
    </location>
</feature>
<dbReference type="HOGENOM" id="CLU_3243969_0_0_9"/>
<dbReference type="AlphaFoldDB" id="E3ZR10"/>
<gene>
    <name evidence="1" type="ORF">NT03LS_1923</name>
</gene>
<comment type="caution">
    <text evidence="1">The sequence shown here is derived from an EMBL/GenBank/DDBJ whole genome shotgun (WGS) entry which is preliminary data.</text>
</comment>
<reference evidence="1" key="1">
    <citation type="journal article" date="2010" name="Microbiol. Resour. Announc.">
        <title>Comparative genomics of the bacterial genus Listeria: Genome evolution is characterized by limited gene acquisition and limited gene loss.</title>
        <authorList>
            <person name="den Bakker H.C."/>
            <person name="Cummings C.A."/>
            <person name="Ferreira V."/>
            <person name="Vatta P."/>
            <person name="Orsi R.H."/>
            <person name="Degoricija L."/>
            <person name="Barker M."/>
            <person name="Petrauskene O."/>
            <person name="Furtado M.R."/>
            <person name="Wiedmann M."/>
        </authorList>
    </citation>
    <scope>NUCLEOTIDE SEQUENCE [LARGE SCALE GENOMIC DNA]</scope>
    <source>
        <strain evidence="1">FSL N1-067</strain>
    </source>
</reference>
<dbReference type="Proteomes" id="UP000004302">
    <property type="component" value="Chromosome"/>
</dbReference>
<sequence length="43" mass="4776">MFGFAFAIPLTNCPFPEPISMWIGLLFPNTSCHFPFSSSGFSM</sequence>